<evidence type="ECO:0000256" key="1">
    <source>
        <dbReference type="SAM" id="SignalP"/>
    </source>
</evidence>
<keyword evidence="3" id="KW-1185">Reference proteome</keyword>
<evidence type="ECO:0000313" key="3">
    <source>
        <dbReference type="Proteomes" id="UP000683000"/>
    </source>
</evidence>
<name>A0A8I3A9Q5_9AGAM</name>
<reference evidence="2" key="1">
    <citation type="submission" date="2021-03" db="EMBL/GenBank/DDBJ databases">
        <title>Evolutionary innovations through gain and loss of genes in the ectomycorrhizal Boletales.</title>
        <authorList>
            <person name="Wu G."/>
            <person name="Miyauchi S."/>
            <person name="Morin E."/>
            <person name="Yang Z.-L."/>
            <person name="Xu J."/>
            <person name="Martin F.M."/>
        </authorList>
    </citation>
    <scope>NUCLEOTIDE SEQUENCE</scope>
    <source>
        <strain evidence="2">BR01</strain>
    </source>
</reference>
<dbReference type="OrthoDB" id="5197598at2759"/>
<sequence>MLAIKLLFTAGMTLVDSLDSILMLYSYTDFSNHSWRIFEPRARTGDGRSVNTHVSPAEAMAAEAATTNEMVPVDRCRNAVETERKTARQELGDRRMLVKRSAMSELSITLTALSILLAFRSVNEIAVH</sequence>
<organism evidence="2 3">
    <name type="scientific">Boletus reticuloceps</name>
    <dbReference type="NCBI Taxonomy" id="495285"/>
    <lineage>
        <taxon>Eukaryota</taxon>
        <taxon>Fungi</taxon>
        <taxon>Dikarya</taxon>
        <taxon>Basidiomycota</taxon>
        <taxon>Agaricomycotina</taxon>
        <taxon>Agaricomycetes</taxon>
        <taxon>Agaricomycetidae</taxon>
        <taxon>Boletales</taxon>
        <taxon>Boletineae</taxon>
        <taxon>Boletaceae</taxon>
        <taxon>Boletoideae</taxon>
        <taxon>Boletus</taxon>
    </lineage>
</organism>
<dbReference type="Proteomes" id="UP000683000">
    <property type="component" value="Unassembled WGS sequence"/>
</dbReference>
<protein>
    <submittedName>
        <fullName evidence="2">Uncharacterized protein</fullName>
    </submittedName>
</protein>
<evidence type="ECO:0000313" key="2">
    <source>
        <dbReference type="EMBL" id="KAG6377071.1"/>
    </source>
</evidence>
<feature type="signal peptide" evidence="1">
    <location>
        <begin position="1"/>
        <end position="17"/>
    </location>
</feature>
<keyword evidence="1" id="KW-0732">Signal</keyword>
<proteinExistence type="predicted"/>
<accession>A0A8I3A9Q5</accession>
<feature type="chain" id="PRO_5034971641" evidence="1">
    <location>
        <begin position="18"/>
        <end position="128"/>
    </location>
</feature>
<dbReference type="AlphaFoldDB" id="A0A8I3A9Q5"/>
<comment type="caution">
    <text evidence="2">The sequence shown here is derived from an EMBL/GenBank/DDBJ whole genome shotgun (WGS) entry which is preliminary data.</text>
</comment>
<dbReference type="EMBL" id="JAGFBS010000010">
    <property type="protein sequence ID" value="KAG6377071.1"/>
    <property type="molecule type" value="Genomic_DNA"/>
</dbReference>
<gene>
    <name evidence="2" type="ORF">JVT61DRAFT_1121</name>
</gene>